<dbReference type="CDD" id="cd10912">
    <property type="entry name" value="PIN_YacP-like"/>
    <property type="match status" value="1"/>
</dbReference>
<dbReference type="InParanoid" id="A0A7I4EM35"/>
<evidence type="ECO:0000313" key="3">
    <source>
        <dbReference type="Proteomes" id="UP000006727"/>
    </source>
</evidence>
<accession>A0A7I4EM35</accession>
<gene>
    <name evidence="2" type="primary">LOC112286664</name>
</gene>
<dbReference type="InterPro" id="IPR010298">
    <property type="entry name" value="YacP-like"/>
</dbReference>
<dbReference type="EMBL" id="ABEU02000009">
    <property type="status" value="NOT_ANNOTATED_CDS"/>
    <property type="molecule type" value="Genomic_DNA"/>
</dbReference>
<reference evidence="2 3" key="1">
    <citation type="journal article" date="2008" name="Science">
        <title>The Physcomitrella genome reveals evolutionary insights into the conquest of land by plants.</title>
        <authorList>
            <person name="Rensing S."/>
            <person name="Lang D."/>
            <person name="Zimmer A."/>
            <person name="Terry A."/>
            <person name="Salamov A."/>
            <person name="Shapiro H."/>
            <person name="Nishiyama T."/>
            <person name="Perroud P.-F."/>
            <person name="Lindquist E."/>
            <person name="Kamisugi Y."/>
            <person name="Tanahashi T."/>
            <person name="Sakakibara K."/>
            <person name="Fujita T."/>
            <person name="Oishi K."/>
            <person name="Shin-I T."/>
            <person name="Kuroki Y."/>
            <person name="Toyoda A."/>
            <person name="Suzuki Y."/>
            <person name="Hashimoto A."/>
            <person name="Yamaguchi K."/>
            <person name="Sugano A."/>
            <person name="Kohara Y."/>
            <person name="Fujiyama A."/>
            <person name="Anterola A."/>
            <person name="Aoki S."/>
            <person name="Ashton N."/>
            <person name="Barbazuk W.B."/>
            <person name="Barker E."/>
            <person name="Bennetzen J."/>
            <person name="Bezanilla M."/>
            <person name="Blankenship R."/>
            <person name="Cho S.H."/>
            <person name="Dutcher S."/>
            <person name="Estelle M."/>
            <person name="Fawcett J.A."/>
            <person name="Gundlach H."/>
            <person name="Hanada K."/>
            <person name="Heyl A."/>
            <person name="Hicks K.A."/>
            <person name="Hugh J."/>
            <person name="Lohr M."/>
            <person name="Mayer K."/>
            <person name="Melkozernov A."/>
            <person name="Murata T."/>
            <person name="Nelson D."/>
            <person name="Pils B."/>
            <person name="Prigge M."/>
            <person name="Reiss B."/>
            <person name="Renner T."/>
            <person name="Rombauts S."/>
            <person name="Rushton P."/>
            <person name="Sanderfoot A."/>
            <person name="Schween G."/>
            <person name="Shiu S.-H."/>
            <person name="Stueber K."/>
            <person name="Theodoulou F.L."/>
            <person name="Tu H."/>
            <person name="Van de Peer Y."/>
            <person name="Verrier P.J."/>
            <person name="Waters E."/>
            <person name="Wood A."/>
            <person name="Yang L."/>
            <person name="Cove D."/>
            <person name="Cuming A."/>
            <person name="Hasebe M."/>
            <person name="Lucas S."/>
            <person name="Mishler D.B."/>
            <person name="Reski R."/>
            <person name="Grigoriev I."/>
            <person name="Quatrano R.S."/>
            <person name="Boore J.L."/>
        </authorList>
    </citation>
    <scope>NUCLEOTIDE SEQUENCE [LARGE SCALE GENOMIC DNA]</scope>
    <source>
        <strain evidence="2 3">cv. Gransden 2004</strain>
    </source>
</reference>
<dbReference type="Proteomes" id="UP000006727">
    <property type="component" value="Chromosome 9"/>
</dbReference>
<dbReference type="EnsemblPlants" id="Pp3c9_8480V3.6">
    <property type="protein sequence ID" value="Pp3c9_8480V3.6"/>
    <property type="gene ID" value="Pp3c9_8480"/>
</dbReference>
<reference evidence="2" key="3">
    <citation type="submission" date="2020-12" db="UniProtKB">
        <authorList>
            <consortium name="EnsemblPlants"/>
        </authorList>
    </citation>
    <scope>IDENTIFICATION</scope>
</reference>
<feature type="compositionally biased region" description="Polar residues" evidence="1">
    <location>
        <begin position="54"/>
        <end position="63"/>
    </location>
</feature>
<evidence type="ECO:0000313" key="2">
    <source>
        <dbReference type="EnsemblPlants" id="Pp3c9_8480V3.6"/>
    </source>
</evidence>
<dbReference type="PANTHER" id="PTHR34547">
    <property type="entry name" value="YACP-LIKE NYN DOMAIN PROTEIN"/>
    <property type="match status" value="1"/>
</dbReference>
<dbReference type="FunCoup" id="A0A7I4EM35">
    <property type="interactions" value="21"/>
</dbReference>
<proteinExistence type="predicted"/>
<organism evidence="2 3">
    <name type="scientific">Physcomitrium patens</name>
    <name type="common">Spreading-leaved earth moss</name>
    <name type="synonym">Physcomitrella patens</name>
    <dbReference type="NCBI Taxonomy" id="3218"/>
    <lineage>
        <taxon>Eukaryota</taxon>
        <taxon>Viridiplantae</taxon>
        <taxon>Streptophyta</taxon>
        <taxon>Embryophyta</taxon>
        <taxon>Bryophyta</taxon>
        <taxon>Bryophytina</taxon>
        <taxon>Bryopsida</taxon>
        <taxon>Funariidae</taxon>
        <taxon>Funariales</taxon>
        <taxon>Funariaceae</taxon>
        <taxon>Physcomitrium</taxon>
    </lineage>
</organism>
<reference evidence="2 3" key="2">
    <citation type="journal article" date="2018" name="Plant J.">
        <title>The Physcomitrella patens chromosome-scale assembly reveals moss genome structure and evolution.</title>
        <authorList>
            <person name="Lang D."/>
            <person name="Ullrich K.K."/>
            <person name="Murat F."/>
            <person name="Fuchs J."/>
            <person name="Jenkins J."/>
            <person name="Haas F.B."/>
            <person name="Piednoel M."/>
            <person name="Gundlach H."/>
            <person name="Van Bel M."/>
            <person name="Meyberg R."/>
            <person name="Vives C."/>
            <person name="Morata J."/>
            <person name="Symeonidi A."/>
            <person name="Hiss M."/>
            <person name="Muchero W."/>
            <person name="Kamisugi Y."/>
            <person name="Saleh O."/>
            <person name="Blanc G."/>
            <person name="Decker E.L."/>
            <person name="van Gessel N."/>
            <person name="Grimwood J."/>
            <person name="Hayes R.D."/>
            <person name="Graham S.W."/>
            <person name="Gunter L.E."/>
            <person name="McDaniel S.F."/>
            <person name="Hoernstein S.N.W."/>
            <person name="Larsson A."/>
            <person name="Li F.W."/>
            <person name="Perroud P.F."/>
            <person name="Phillips J."/>
            <person name="Ranjan P."/>
            <person name="Rokshar D.S."/>
            <person name="Rothfels C.J."/>
            <person name="Schneider L."/>
            <person name="Shu S."/>
            <person name="Stevenson D.W."/>
            <person name="Thummler F."/>
            <person name="Tillich M."/>
            <person name="Villarreal Aguilar J.C."/>
            <person name="Widiez T."/>
            <person name="Wong G.K."/>
            <person name="Wymore A."/>
            <person name="Zhang Y."/>
            <person name="Zimmer A.D."/>
            <person name="Quatrano R.S."/>
            <person name="Mayer K.F.X."/>
            <person name="Goodstein D."/>
            <person name="Casacuberta J.M."/>
            <person name="Vandepoele K."/>
            <person name="Reski R."/>
            <person name="Cuming A.C."/>
            <person name="Tuskan G.A."/>
            <person name="Maumus F."/>
            <person name="Salse J."/>
            <person name="Schmutz J."/>
            <person name="Rensing S.A."/>
        </authorList>
    </citation>
    <scope>NUCLEOTIDE SEQUENCE [LARGE SCALE GENOMIC DNA]</scope>
    <source>
        <strain evidence="2 3">cv. Gransden 2004</strain>
    </source>
</reference>
<dbReference type="Pfam" id="PF05991">
    <property type="entry name" value="NYN_YacP"/>
    <property type="match status" value="2"/>
</dbReference>
<dbReference type="AlphaFoldDB" id="A0A7I4EM35"/>
<feature type="region of interest" description="Disordered" evidence="1">
    <location>
        <begin position="52"/>
        <end position="77"/>
    </location>
</feature>
<protein>
    <submittedName>
        <fullName evidence="2">Uncharacterized protein</fullName>
    </submittedName>
</protein>
<dbReference type="PANTHER" id="PTHR34547:SF1">
    <property type="entry name" value="YACP-LIKE NYN DOMAIN PROTEIN"/>
    <property type="match status" value="1"/>
</dbReference>
<keyword evidence="3" id="KW-1185">Reference proteome</keyword>
<name>A0A7I4EM35_PHYPA</name>
<dbReference type="Gramene" id="Pp3c9_8480V3.6">
    <property type="protein sequence ID" value="Pp3c9_8480V3.6"/>
    <property type="gene ID" value="Pp3c9_8480"/>
</dbReference>
<sequence length="318" mass="36264">MAPALSLSLRPCSSFVVFASGKNQDSPQPPRITSNVKRNLRLLKLFKEFAKKQSGGNTRPSTSYRKKPVEKQEMPDGADNFVDPTTKLYNTNDGFDFATSVLLVDGYNVCGFWPKLKKHFARGQLETARDKLIHELITFTHVKGLKVVCVFDAAMSGLPTHKECLNSGTFSTYVPRSFVRDTQFEHNGVSWNSVLQMSNYTVWQVTLLRADGCPKVWVATSDTFHQHAAHGAGAYVWSCKNLISEINDAKKELQELLHDETMYSTKGKLLEHNLDPERRNGYRYFIIWEVVVLEANECIREVRRQIRSVLYKNNHRDS</sequence>
<evidence type="ECO:0000256" key="1">
    <source>
        <dbReference type="SAM" id="MobiDB-lite"/>
    </source>
</evidence>